<organism evidence="4 5">
    <name type="scientific">Muricoccus nepalensis</name>
    <dbReference type="NCBI Taxonomy" id="1854500"/>
    <lineage>
        <taxon>Bacteria</taxon>
        <taxon>Pseudomonadati</taxon>
        <taxon>Pseudomonadota</taxon>
        <taxon>Alphaproteobacteria</taxon>
        <taxon>Acetobacterales</taxon>
        <taxon>Roseomonadaceae</taxon>
        <taxon>Muricoccus</taxon>
    </lineage>
</organism>
<dbReference type="PANTHER" id="PTHR11908">
    <property type="entry name" value="XANTHINE DEHYDROGENASE"/>
    <property type="match status" value="1"/>
</dbReference>
<dbReference type="PANTHER" id="PTHR11908:SF132">
    <property type="entry name" value="ALDEHYDE OXIDASE 1-RELATED"/>
    <property type="match status" value="1"/>
</dbReference>
<keyword evidence="2" id="KW-0560">Oxidoreductase</keyword>
<dbReference type="EMBL" id="RCZP01000002">
    <property type="protein sequence ID" value="TPG60243.1"/>
    <property type="molecule type" value="Genomic_DNA"/>
</dbReference>
<keyword evidence="5" id="KW-1185">Reference proteome</keyword>
<dbReference type="OrthoDB" id="7374166at2"/>
<accession>A0A502GHP0</accession>
<reference evidence="4 5" key="1">
    <citation type="journal article" date="2019" name="Environ. Microbiol.">
        <title>Species interactions and distinct microbial communities in high Arctic permafrost affected cryosols are associated with the CH4 and CO2 gas fluxes.</title>
        <authorList>
            <person name="Altshuler I."/>
            <person name="Hamel J."/>
            <person name="Turney S."/>
            <person name="Magnuson E."/>
            <person name="Levesque R."/>
            <person name="Greer C."/>
            <person name="Whyte L.G."/>
        </authorList>
    </citation>
    <scope>NUCLEOTIDE SEQUENCE [LARGE SCALE GENOMIC DNA]</scope>
    <source>
        <strain evidence="4 5">S9.3B</strain>
    </source>
</reference>
<dbReference type="InterPro" id="IPR008274">
    <property type="entry name" value="AldOxase/xan_DH_MoCoBD1"/>
</dbReference>
<dbReference type="Pfam" id="PF01315">
    <property type="entry name" value="Ald_Xan_dh_C"/>
    <property type="match status" value="1"/>
</dbReference>
<evidence type="ECO:0000313" key="4">
    <source>
        <dbReference type="EMBL" id="TPG60243.1"/>
    </source>
</evidence>
<protein>
    <submittedName>
        <fullName evidence="4">Xanthine dehydrogenase family protein molybdopterin-binding subunit</fullName>
    </submittedName>
</protein>
<keyword evidence="1" id="KW-0500">Molybdenum</keyword>
<dbReference type="GO" id="GO:0016491">
    <property type="term" value="F:oxidoreductase activity"/>
    <property type="evidence" value="ECO:0007669"/>
    <property type="project" value="UniProtKB-KW"/>
</dbReference>
<sequence>MDGLVQPAGAGIGAPVRRHEDRRLLRGLGRYTEDEVPPGALHAVFLRSPHAAARILSIDAAAARALPGVRGVFTGADLAGLGTLPCAVPRHRPGGAPMPRPPYRALALDAVAHVGDPVALVAAETAAAARDAAEAILVEWETRPAVVDAASALAPGAPEVWPGLAPGNLAFEWTLGDHAAAAAAIAGAAHVVSLDFRVSRVVGAFMEPRAAVAWHDAAEGRFTLRSGVQGAHPVRDELAAVLGIPSSSLRVISPDMGGAFGLRGQPTQEHAALLFAARALGRPLRWTADRTEGMQSDPHGRDTHNRVELALDAEGHFLALRIETLANLGAYLALMGPHASTNNLGGLAGVYRTPVIAATVRGAFTNTQPLAPYRGAGRPEATYAVERAIDVAAARLGMDRVALRRRNLIPREAMPFRTGLVFTYDSGDFARGMAMAEAAADVPGFAARRAASEARGMRRGLGVANAIEISAGPPRTPAPESAEVRVNADGSATFLLGTHNHGQGHETVFRQMALSLLGLAPDRVRIVAGDTDAVSQGRGSFGSRSVVAGGTALSAATARIVERGRRIAARLLECGEEDVEFTPLPGGRFAVVGTDRGVTLAQVAAAAHAPGPIPPGEDAGLTAQAMVAPGDATFPNGCHFCEVEVDPETGRVTLDRYTVADDVGTVVNPLLMHGQIHGGVAQGFGQAVMEEARFDAESGQLLAASFMDYALPRAGDLPEFEVLSNPQPTATNPLGAKGAGEAGTVGALPAVISAICDALRVEHIDMPATPERVWAALRGATG</sequence>
<dbReference type="RefSeq" id="WP_140881173.1">
    <property type="nucleotide sequence ID" value="NZ_RCZP01000002.1"/>
</dbReference>
<dbReference type="Gene3D" id="3.90.1170.50">
    <property type="entry name" value="Aldehyde oxidase/xanthine dehydrogenase, a/b hammerhead"/>
    <property type="match status" value="1"/>
</dbReference>
<dbReference type="SUPFAM" id="SSF54665">
    <property type="entry name" value="CO dehydrogenase molybdoprotein N-domain-like"/>
    <property type="match status" value="1"/>
</dbReference>
<dbReference type="Pfam" id="PF02738">
    <property type="entry name" value="MoCoBD_1"/>
    <property type="match status" value="1"/>
</dbReference>
<name>A0A502GHP0_9PROT</name>
<dbReference type="InterPro" id="IPR037165">
    <property type="entry name" value="AldOxase/xan_DH_Mopterin-bd_sf"/>
</dbReference>
<dbReference type="InterPro" id="IPR000674">
    <property type="entry name" value="Ald_Oxase/Xan_DH_a/b"/>
</dbReference>
<dbReference type="AlphaFoldDB" id="A0A502GHP0"/>
<gene>
    <name evidence="4" type="ORF">EAH89_02300</name>
</gene>
<dbReference type="InterPro" id="IPR046867">
    <property type="entry name" value="AldOxase/xan_DH_MoCoBD2"/>
</dbReference>
<feature type="domain" description="Aldehyde oxidase/xanthine dehydrogenase a/b hammerhead" evidence="3">
    <location>
        <begin position="26"/>
        <end position="144"/>
    </location>
</feature>
<dbReference type="SUPFAM" id="SSF56003">
    <property type="entry name" value="Molybdenum cofactor-binding domain"/>
    <property type="match status" value="1"/>
</dbReference>
<dbReference type="InterPro" id="IPR016208">
    <property type="entry name" value="Ald_Oxase/xanthine_DH-like"/>
</dbReference>
<dbReference type="Pfam" id="PF20256">
    <property type="entry name" value="MoCoBD_2"/>
    <property type="match status" value="1"/>
</dbReference>
<evidence type="ECO:0000256" key="1">
    <source>
        <dbReference type="ARBA" id="ARBA00022505"/>
    </source>
</evidence>
<comment type="caution">
    <text evidence="4">The sequence shown here is derived from an EMBL/GenBank/DDBJ whole genome shotgun (WGS) entry which is preliminary data.</text>
</comment>
<proteinExistence type="predicted"/>
<evidence type="ECO:0000313" key="5">
    <source>
        <dbReference type="Proteomes" id="UP000317078"/>
    </source>
</evidence>
<dbReference type="Proteomes" id="UP000317078">
    <property type="component" value="Unassembled WGS sequence"/>
</dbReference>
<dbReference type="GO" id="GO:0005506">
    <property type="term" value="F:iron ion binding"/>
    <property type="evidence" value="ECO:0007669"/>
    <property type="project" value="InterPro"/>
</dbReference>
<evidence type="ECO:0000256" key="2">
    <source>
        <dbReference type="ARBA" id="ARBA00023002"/>
    </source>
</evidence>
<evidence type="ECO:0000259" key="3">
    <source>
        <dbReference type="SMART" id="SM01008"/>
    </source>
</evidence>
<dbReference type="InterPro" id="IPR036856">
    <property type="entry name" value="Ald_Oxase/Xan_DH_a/b_sf"/>
</dbReference>
<dbReference type="Gene3D" id="3.30.365.10">
    <property type="entry name" value="Aldehyde oxidase/xanthine dehydrogenase, molybdopterin binding domain"/>
    <property type="match status" value="4"/>
</dbReference>
<dbReference type="SMART" id="SM01008">
    <property type="entry name" value="Ald_Xan_dh_C"/>
    <property type="match status" value="1"/>
</dbReference>